<dbReference type="InterPro" id="IPR006530">
    <property type="entry name" value="YD"/>
</dbReference>
<evidence type="ECO:0000259" key="5">
    <source>
        <dbReference type="Pfam" id="PF25023"/>
    </source>
</evidence>
<dbReference type="InterPro" id="IPR050708">
    <property type="entry name" value="T6SS_VgrG/RHS"/>
</dbReference>
<feature type="region of interest" description="Disordered" evidence="2">
    <location>
        <begin position="1628"/>
        <end position="1651"/>
    </location>
</feature>
<accession>A0AAW8F1H6</accession>
<dbReference type="SUPFAM" id="SSF50978">
    <property type="entry name" value="WD40 repeat-like"/>
    <property type="match status" value="1"/>
</dbReference>
<dbReference type="InterPro" id="IPR056823">
    <property type="entry name" value="TEN-like_YD-shell"/>
</dbReference>
<feature type="region of interest" description="Disordered" evidence="2">
    <location>
        <begin position="1575"/>
        <end position="1598"/>
    </location>
</feature>
<dbReference type="InterPro" id="IPR031325">
    <property type="entry name" value="RHS_repeat"/>
</dbReference>
<dbReference type="InterPro" id="IPR022385">
    <property type="entry name" value="Rhs_assc_core"/>
</dbReference>
<dbReference type="Proteomes" id="UP001244427">
    <property type="component" value="Unassembled WGS sequence"/>
</dbReference>
<reference evidence="6 7" key="1">
    <citation type="submission" date="2023-07" db="EMBL/GenBank/DDBJ databases">
        <title>Comparative genomics of wheat-associated soil bacteria to identify genetic determinants of phenazine resistance.</title>
        <authorList>
            <person name="Mouncey N."/>
        </authorList>
    </citation>
    <scope>NUCLEOTIDE SEQUENCE [LARGE SCALE GENOMIC DNA]</scope>
    <source>
        <strain evidence="6 7">W4I9-1</strain>
    </source>
</reference>
<evidence type="ECO:0000256" key="3">
    <source>
        <dbReference type="SAM" id="SignalP"/>
    </source>
</evidence>
<feature type="compositionally biased region" description="Low complexity" evidence="2">
    <location>
        <begin position="61"/>
        <end position="71"/>
    </location>
</feature>
<evidence type="ECO:0000313" key="7">
    <source>
        <dbReference type="Proteomes" id="UP001244427"/>
    </source>
</evidence>
<dbReference type="NCBIfam" id="TIGR03696">
    <property type="entry name" value="Rhs_assc_core"/>
    <property type="match status" value="1"/>
</dbReference>
<dbReference type="PANTHER" id="PTHR32305:SF15">
    <property type="entry name" value="PROTEIN RHSA-RELATED"/>
    <property type="match status" value="1"/>
</dbReference>
<evidence type="ECO:0000259" key="4">
    <source>
        <dbReference type="Pfam" id="PF20148"/>
    </source>
</evidence>
<feature type="domain" description="Teneurin-like YD-shell" evidence="5">
    <location>
        <begin position="1282"/>
        <end position="1408"/>
    </location>
</feature>
<dbReference type="Gene3D" id="2.180.10.10">
    <property type="entry name" value="RHS repeat-associated core"/>
    <property type="match status" value="5"/>
</dbReference>
<feature type="domain" description="DUF6531" evidence="4">
    <location>
        <begin position="483"/>
        <end position="557"/>
    </location>
</feature>
<evidence type="ECO:0000313" key="6">
    <source>
        <dbReference type="EMBL" id="MDQ0649413.1"/>
    </source>
</evidence>
<keyword evidence="1" id="KW-0677">Repeat</keyword>
<feature type="domain" description="Teneurin-like YD-shell" evidence="5">
    <location>
        <begin position="1614"/>
        <end position="1885"/>
    </location>
</feature>
<evidence type="ECO:0000256" key="2">
    <source>
        <dbReference type="SAM" id="MobiDB-lite"/>
    </source>
</evidence>
<dbReference type="RefSeq" id="WP_307298730.1">
    <property type="nucleotide sequence ID" value="NZ_JAUSXV010000001.1"/>
</dbReference>
<gene>
    <name evidence="6" type="ORF">QFZ53_003609</name>
</gene>
<protein>
    <submittedName>
        <fullName evidence="6">RHS repeat-associated protein</fullName>
    </submittedName>
</protein>
<dbReference type="InterPro" id="IPR045351">
    <property type="entry name" value="DUF6531"/>
</dbReference>
<dbReference type="PANTHER" id="PTHR32305">
    <property type="match status" value="1"/>
</dbReference>
<dbReference type="InterPro" id="IPR011044">
    <property type="entry name" value="Quino_amine_DH_bsu"/>
</dbReference>
<feature type="chain" id="PRO_5043544036" evidence="3">
    <location>
        <begin position="25"/>
        <end position="2185"/>
    </location>
</feature>
<feature type="domain" description="Teneurin-like YD-shell" evidence="5">
    <location>
        <begin position="1150"/>
        <end position="1268"/>
    </location>
</feature>
<sequence length="2185" mass="230168">MWFRSLAASTAAALVLGIGAVAPAPMTPAQLMEAARNEVLQRVYAAAGLNANGEPEDADPSESPVPEPTSSNAPPAVPGGLSVATSVKEAAESDLTPGESAELSSDDLGVNAVFSGHDVKSPVSLTLTQAPSEVQARRSAVVDTSGIVVSDPIEIVAVDAAGEMVTSFPAELIDVPDEDPEHGPVVKDVIPGISLEFDVDMGRVEETGVSPSTLKIYTRSTPDEAWTELPSYFDAETKTVKGESTHLSQFVVIGTPFPVPPGPVVVLDPDNDEGIVTTPSPATEFPYNWNLVEGLSAYLALQCNAQVVVTRPPGVPFVSRATRTGVAAAANPVATVGFGFATNQGNAWGTASNGGTMGYSRGSGADNALRDSFLTHMPTYTGRPANAKPSDANFPFTAYAGLPGAYAHIETLFLDHNFDRPVIDNGFLSIVDGAFRSLGGYLEGAGFDCTDPVVGGWPSPPSQAELARWRQLGYQNYQTYGADPVSFSTGNLVESFPLFDLTGPGESSIGASLVYNSQDGRLSRVGAGWTFGLGARAQRFDDDSVMVVRGDGASFVFTPDGNGGYEGEDGLGLTLAEAGAGQLRLDSDTGETWVFDAADVWGIGELVRHVDRQGNATTLTYGPADRNVHQFTPLTSVTDAAGQTITVTNDGVGRITGFTLPDGRVWGLAYSATGDLVSMSYPDGTSRSFSYDAAHRMLTAVDPNGVTYLVNEYDGAGRVTKQLDAKQNVRTFEYGDGETTYTDNEGQETVFEFDDSSRITGITNAAGETAKWAFTSTGEVESHTDEAGRTWTYDYDGDGNLTTETDPAGAVTEYTYTADGDVATVTDLDGERTETSVYDARGLITEVQQADGTTVRFEYDTAGDLTRSILPSGSATTYAYDARGNLVTSMDPLGRVTTFAYDAGNRLTSVTDPSGGVTSFGWDAADRLLASTDAEGGVTAYAYDANGQLTSATDPTGAVTAYAWDSMARLVTVTDPEGGATSFTYDAEDNLTGTTDPEGGTTKFLLDDTYNTVGIVDPNGGEWKRTYDETGLQTSTVDPLGATTAFDMDTAGRPTATTDATGVSSEVAYDSASRVVSETDSAGEKTTYAYDLMDRVTKITDPAGFVTKYLYDVDGYLVGTVDRNGNPTLYDVDAAGQVLAETDATGAVTSFTYDPAGRITSITDADGRVTGIEYDRNGQATAIIAPGGARTEYSYDAAGRLLSEMDPLGAVTTYTYDKASRVTSSTDALGAVTSYAYDDAGRQTSTTSPVGEVTAFRYDPAGQLVEVTEGFDANADNSSDTNLVTAYAYTATGLLEKVTNPLDAVTSFTYDAAGRPTGETGPTGITTTTAYDEAGRVARVTNPAGLVAAYTYDARSDVKTLTRADGDVTFQYDGEQQPIVMDDPTGTTGWVYDEVGRLLEQTDTHGNTLTSTYTAAGLRESLTYPDGATTAYTFDDAGNPVTQSTPDGDLGYTWDANNRLTGVTRPNQVTTSVAYDLTGRVTQVRHETPQPEVAPVVAPEPVVPLQMTTDQCAASDYYADRDIPAAGGQKPCVKTWDYLNRRTLPEPVSPVPAGASLQYDYDYDPAGNVTDTVRTITGPDLTEPETPGTPGSEEPVAEAPAAPVPAAAVPEVLEHTYTYDRVGRLASSTASDGEVNEYGYDPAGNRTSVTTTGTPAGDSELAAQFNAAGQLTAMTTTGAGAGSASYGFDGAGNRASQTVNGQSTSYVHDPAGRLLSTQADGRSTSYAYDGLDRRTSMTDQTEYGTNTTGTVWDGFDPAATSSDLHGATDLYRDPYGAVAFQDGTYGNEWVLGDQRNATATAGADGQITDLVDYADFGGANYESTGWSSLVGNDQQPGDPTLGLDNYYARDYDTGTGSWVQPDEWRGLLERPQSLNRYAYIENTPVSFSDDLGYVIKAMPMVDGGKSVAAKMTKSALVKAATTTLNTNANQTAGKRTGSKFGGASPVRPMRAPALRSGTFISAAHDSLPGCGYTYDPCGPSQPHVVPAPKPRPINCATDMKVGMNPAQVAINEACGRAFAEQQVKKGPKWAEDWWNASQSIDRVLRPAVPLLTIGVGIGIGGVGTATGTRTPTLVRLPQDVAVNPAAPFALPLNRPVGGSVSQNAFVQSRIESLRASGATDLRVNQQQVNISGDRVGVNRPDLQYTLNGRRYYEEYDVPTSGRGPAHSDRLLANDPNGIVNLFIVP</sequence>
<keyword evidence="3" id="KW-0732">Signal</keyword>
<comment type="caution">
    <text evidence="6">The sequence shown here is derived from an EMBL/GenBank/DDBJ whole genome shotgun (WGS) entry which is preliminary data.</text>
</comment>
<dbReference type="InterPro" id="IPR036322">
    <property type="entry name" value="WD40_repeat_dom_sf"/>
</dbReference>
<organism evidence="6 7">
    <name type="scientific">Microbacterium natoriense</name>
    <dbReference type="NCBI Taxonomy" id="284570"/>
    <lineage>
        <taxon>Bacteria</taxon>
        <taxon>Bacillati</taxon>
        <taxon>Actinomycetota</taxon>
        <taxon>Actinomycetes</taxon>
        <taxon>Micrococcales</taxon>
        <taxon>Microbacteriaceae</taxon>
        <taxon>Microbacterium</taxon>
    </lineage>
</organism>
<dbReference type="Pfam" id="PF05593">
    <property type="entry name" value="RHS_repeat"/>
    <property type="match status" value="8"/>
</dbReference>
<dbReference type="CDD" id="cd12871">
    <property type="entry name" value="Bacuni_01323_like"/>
    <property type="match status" value="1"/>
</dbReference>
<keyword evidence="7" id="KW-1185">Reference proteome</keyword>
<proteinExistence type="predicted"/>
<dbReference type="EMBL" id="JAUSXV010000001">
    <property type="protein sequence ID" value="MDQ0649413.1"/>
    <property type="molecule type" value="Genomic_DNA"/>
</dbReference>
<feature type="compositionally biased region" description="Low complexity" evidence="2">
    <location>
        <begin position="1577"/>
        <end position="1598"/>
    </location>
</feature>
<dbReference type="NCBIfam" id="TIGR01643">
    <property type="entry name" value="YD_repeat_2x"/>
    <property type="match status" value="23"/>
</dbReference>
<feature type="region of interest" description="Disordered" evidence="2">
    <location>
        <begin position="51"/>
        <end position="81"/>
    </location>
</feature>
<evidence type="ECO:0000256" key="1">
    <source>
        <dbReference type="ARBA" id="ARBA00022737"/>
    </source>
</evidence>
<dbReference type="SUPFAM" id="SSF50969">
    <property type="entry name" value="YVTN repeat-like/Quinoprotein amine dehydrogenase"/>
    <property type="match status" value="1"/>
</dbReference>
<name>A0AAW8F1H6_9MICO</name>
<feature type="signal peptide" evidence="3">
    <location>
        <begin position="1"/>
        <end position="24"/>
    </location>
</feature>
<dbReference type="Pfam" id="PF25023">
    <property type="entry name" value="TEN_YD-shell"/>
    <property type="match status" value="3"/>
</dbReference>
<dbReference type="Pfam" id="PF20148">
    <property type="entry name" value="DUF6531"/>
    <property type="match status" value="1"/>
</dbReference>